<keyword evidence="3" id="KW-0804">Transcription</keyword>
<keyword evidence="2 5" id="KW-0238">DNA-binding</keyword>
<keyword evidence="6" id="KW-1185">Reference proteome</keyword>
<proteinExistence type="predicted"/>
<evidence type="ECO:0000313" key="5">
    <source>
        <dbReference type="EMBL" id="MDQ0158290.1"/>
    </source>
</evidence>
<evidence type="ECO:0000259" key="4">
    <source>
        <dbReference type="PROSITE" id="PS50949"/>
    </source>
</evidence>
<dbReference type="PANTHER" id="PTHR44846:SF1">
    <property type="entry name" value="MANNOSYL-D-GLYCERATE TRANSPORT_METABOLISM SYSTEM REPRESSOR MNGR-RELATED"/>
    <property type="match status" value="1"/>
</dbReference>
<reference evidence="5 6" key="1">
    <citation type="submission" date="2023-07" db="EMBL/GenBank/DDBJ databases">
        <title>Genomic Encyclopedia of Type Strains, Phase IV (KMG-IV): sequencing the most valuable type-strain genomes for metagenomic binning, comparative biology and taxonomic classification.</title>
        <authorList>
            <person name="Goeker M."/>
        </authorList>
    </citation>
    <scope>NUCLEOTIDE SEQUENCE [LARGE SCALE GENOMIC DNA]</scope>
    <source>
        <strain evidence="5 6">DSM 16460</strain>
    </source>
</reference>
<comment type="caution">
    <text evidence="5">The sequence shown here is derived from an EMBL/GenBank/DDBJ whole genome shotgun (WGS) entry which is preliminary data.</text>
</comment>
<organism evidence="5 6">
    <name type="scientific">Alkalibacillus salilacus</name>
    <dbReference type="NCBI Taxonomy" id="284582"/>
    <lineage>
        <taxon>Bacteria</taxon>
        <taxon>Bacillati</taxon>
        <taxon>Bacillota</taxon>
        <taxon>Bacilli</taxon>
        <taxon>Bacillales</taxon>
        <taxon>Bacillaceae</taxon>
        <taxon>Alkalibacillus</taxon>
    </lineage>
</organism>
<keyword evidence="1" id="KW-0805">Transcription regulation</keyword>
<dbReference type="InterPro" id="IPR050679">
    <property type="entry name" value="Bact_HTH_transcr_reg"/>
</dbReference>
<dbReference type="SMART" id="SM00866">
    <property type="entry name" value="UTRA"/>
    <property type="match status" value="1"/>
</dbReference>
<sequence>MEFQRQQGSKPLYQQIEAWMTTQIENGTWEGGDRLPSEQFLAKEMDVSRGTLRKAIQKLMRQGLLEQKQGSGTYVRQQKISYPFAQELLSFAEAMEMKDYNFDTDIISQKIVQPSEWVQNYLDISLYDLVFYIKRVRRIDGEPALIIESWIAVDRCPGIEQANFNQDGLFNSIEMYSSSPISYGVRKFAAKVLNAEEAKLLHLTMGDPALHLSQQTFNSHDIPLECSQIVLRSDQYELTSVLKR</sequence>
<dbReference type="InterPro" id="IPR011663">
    <property type="entry name" value="UTRA"/>
</dbReference>
<evidence type="ECO:0000256" key="2">
    <source>
        <dbReference type="ARBA" id="ARBA00023125"/>
    </source>
</evidence>
<accession>A0ABT9VBE1</accession>
<dbReference type="PANTHER" id="PTHR44846">
    <property type="entry name" value="MANNOSYL-D-GLYCERATE TRANSPORT/METABOLISM SYSTEM REPRESSOR MNGR-RELATED"/>
    <property type="match status" value="1"/>
</dbReference>
<dbReference type="EMBL" id="JAUSTQ010000001">
    <property type="protein sequence ID" value="MDQ0158290.1"/>
    <property type="molecule type" value="Genomic_DNA"/>
</dbReference>
<dbReference type="InterPro" id="IPR028978">
    <property type="entry name" value="Chorismate_lyase_/UTRA_dom_sf"/>
</dbReference>
<evidence type="ECO:0000256" key="3">
    <source>
        <dbReference type="ARBA" id="ARBA00023163"/>
    </source>
</evidence>
<dbReference type="SUPFAM" id="SSF46785">
    <property type="entry name" value="Winged helix' DNA-binding domain"/>
    <property type="match status" value="1"/>
</dbReference>
<dbReference type="RefSeq" id="WP_306973879.1">
    <property type="nucleotide sequence ID" value="NZ_JAUSTQ010000001.1"/>
</dbReference>
<dbReference type="Gene3D" id="3.40.1410.10">
    <property type="entry name" value="Chorismate lyase-like"/>
    <property type="match status" value="1"/>
</dbReference>
<evidence type="ECO:0000313" key="6">
    <source>
        <dbReference type="Proteomes" id="UP001224359"/>
    </source>
</evidence>
<dbReference type="GO" id="GO:0003677">
    <property type="term" value="F:DNA binding"/>
    <property type="evidence" value="ECO:0007669"/>
    <property type="project" value="UniProtKB-KW"/>
</dbReference>
<dbReference type="InterPro" id="IPR000524">
    <property type="entry name" value="Tscrpt_reg_HTH_GntR"/>
</dbReference>
<dbReference type="Proteomes" id="UP001224359">
    <property type="component" value="Unassembled WGS sequence"/>
</dbReference>
<protein>
    <submittedName>
        <fullName evidence="5">DNA-binding GntR family transcriptional regulator</fullName>
    </submittedName>
</protein>
<dbReference type="PRINTS" id="PR00035">
    <property type="entry name" value="HTHGNTR"/>
</dbReference>
<name>A0ABT9VBE1_9BACI</name>
<feature type="domain" description="HTH gntR-type" evidence="4">
    <location>
        <begin position="10"/>
        <end position="78"/>
    </location>
</feature>
<gene>
    <name evidence="5" type="ORF">J2S77_000240</name>
</gene>
<dbReference type="PROSITE" id="PS50949">
    <property type="entry name" value="HTH_GNTR"/>
    <property type="match status" value="1"/>
</dbReference>
<dbReference type="InterPro" id="IPR036390">
    <property type="entry name" value="WH_DNA-bd_sf"/>
</dbReference>
<dbReference type="Pfam" id="PF07702">
    <property type="entry name" value="UTRA"/>
    <property type="match status" value="1"/>
</dbReference>
<dbReference type="CDD" id="cd07377">
    <property type="entry name" value="WHTH_GntR"/>
    <property type="match status" value="1"/>
</dbReference>
<evidence type="ECO:0000256" key="1">
    <source>
        <dbReference type="ARBA" id="ARBA00023015"/>
    </source>
</evidence>
<dbReference type="InterPro" id="IPR036388">
    <property type="entry name" value="WH-like_DNA-bd_sf"/>
</dbReference>
<dbReference type="Pfam" id="PF00392">
    <property type="entry name" value="GntR"/>
    <property type="match status" value="1"/>
</dbReference>
<dbReference type="SMART" id="SM00345">
    <property type="entry name" value="HTH_GNTR"/>
    <property type="match status" value="1"/>
</dbReference>
<dbReference type="Gene3D" id="1.10.10.10">
    <property type="entry name" value="Winged helix-like DNA-binding domain superfamily/Winged helix DNA-binding domain"/>
    <property type="match status" value="1"/>
</dbReference>
<dbReference type="SUPFAM" id="SSF64288">
    <property type="entry name" value="Chorismate lyase-like"/>
    <property type="match status" value="1"/>
</dbReference>